<keyword evidence="2" id="KW-1185">Reference proteome</keyword>
<dbReference type="STRING" id="1121898.GCA_000422725_02139"/>
<gene>
    <name evidence="1" type="ORF">Q766_08940</name>
</gene>
<name>A0A0A2MYV9_9FLAO</name>
<dbReference type="AlphaFoldDB" id="A0A0A2MYV9"/>
<accession>A0A0A2MYV9</accession>
<evidence type="ECO:0000313" key="1">
    <source>
        <dbReference type="EMBL" id="KGO93410.1"/>
    </source>
</evidence>
<sequence length="100" mass="11712">MLVLIQIVIFIRLEARSRMFEQNCYLVTVGMPLNEARKIMGDLDFQYWTQDEQSAEIIIYPFNGENLYYLSYPSSFGASEEAKIYFDPNTLLVTEVFYGE</sequence>
<reference evidence="1 2" key="1">
    <citation type="submission" date="2013-09" db="EMBL/GenBank/DDBJ databases">
        <authorList>
            <person name="Zeng Z."/>
            <person name="Chen C."/>
        </authorList>
    </citation>
    <scope>NUCLEOTIDE SEQUENCE [LARGE SCALE GENOMIC DNA]</scope>
    <source>
        <strain evidence="1 2">WB 4.1-42</strain>
    </source>
</reference>
<protein>
    <submittedName>
        <fullName evidence="1">Uncharacterized protein</fullName>
    </submittedName>
</protein>
<dbReference type="Proteomes" id="UP000030111">
    <property type="component" value="Unassembled WGS sequence"/>
</dbReference>
<comment type="caution">
    <text evidence="1">The sequence shown here is derived from an EMBL/GenBank/DDBJ whole genome shotgun (WGS) entry which is preliminary data.</text>
</comment>
<evidence type="ECO:0000313" key="2">
    <source>
        <dbReference type="Proteomes" id="UP000030111"/>
    </source>
</evidence>
<dbReference type="eggNOG" id="ENOG502ZF39">
    <property type="taxonomic scope" value="Bacteria"/>
</dbReference>
<proteinExistence type="predicted"/>
<dbReference type="EMBL" id="JRLY01000005">
    <property type="protein sequence ID" value="KGO93410.1"/>
    <property type="molecule type" value="Genomic_DNA"/>
</dbReference>
<organism evidence="1 2">
    <name type="scientific">Flavobacterium subsaxonicum WB 4.1-42 = DSM 21790</name>
    <dbReference type="NCBI Taxonomy" id="1121898"/>
    <lineage>
        <taxon>Bacteria</taxon>
        <taxon>Pseudomonadati</taxon>
        <taxon>Bacteroidota</taxon>
        <taxon>Flavobacteriia</taxon>
        <taxon>Flavobacteriales</taxon>
        <taxon>Flavobacteriaceae</taxon>
        <taxon>Flavobacterium</taxon>
    </lineage>
</organism>